<reference evidence="6 8" key="1">
    <citation type="submission" date="2014-11" db="EMBL/GenBank/DDBJ databases">
        <title>Genetic blueprint of the zoonotic pathogen Toxocara canis.</title>
        <authorList>
            <person name="Zhu X.-Q."/>
            <person name="Korhonen P.K."/>
            <person name="Cai H."/>
            <person name="Young N.D."/>
            <person name="Nejsum P."/>
            <person name="von Samson-Himmelstjerna G."/>
            <person name="Boag P.R."/>
            <person name="Tan P."/>
            <person name="Li Q."/>
            <person name="Min J."/>
            <person name="Yang Y."/>
            <person name="Wang X."/>
            <person name="Fang X."/>
            <person name="Hall R.S."/>
            <person name="Hofmann A."/>
            <person name="Sternberg P.W."/>
            <person name="Jex A.R."/>
            <person name="Gasser R.B."/>
        </authorList>
    </citation>
    <scope>NUCLEOTIDE SEQUENCE [LARGE SCALE GENOMIC DNA]</scope>
    <source>
        <strain evidence="6">PN_DK_2014</strain>
    </source>
</reference>
<keyword evidence="2 5" id="KW-0812">Transmembrane</keyword>
<feature type="transmembrane region" description="Helical" evidence="5">
    <location>
        <begin position="289"/>
        <end position="310"/>
    </location>
</feature>
<name>A0A0B2VWK1_TOXCA</name>
<feature type="transmembrane region" description="Helical" evidence="5">
    <location>
        <begin position="194"/>
        <end position="213"/>
    </location>
</feature>
<comment type="subcellular location">
    <subcellularLocation>
        <location evidence="1">Membrane</location>
        <topology evidence="1">Multi-pass membrane protein</topology>
    </subcellularLocation>
</comment>
<keyword evidence="8" id="KW-1185">Reference proteome</keyword>
<dbReference type="OrthoDB" id="10622035at2759"/>
<dbReference type="EMBL" id="JPKZ01000319">
    <property type="protein sequence ID" value="KHN87921.1"/>
    <property type="molecule type" value="Genomic_DNA"/>
</dbReference>
<feature type="transmembrane region" description="Helical" evidence="5">
    <location>
        <begin position="150"/>
        <end position="174"/>
    </location>
</feature>
<reference evidence="7" key="2">
    <citation type="submission" date="2018-11" db="EMBL/GenBank/DDBJ databases">
        <authorList>
            <consortium name="Pathogen Informatics"/>
        </authorList>
    </citation>
    <scope>NUCLEOTIDE SEQUENCE [LARGE SCALE GENOMIC DNA]</scope>
</reference>
<dbReference type="GO" id="GO:0016020">
    <property type="term" value="C:membrane"/>
    <property type="evidence" value="ECO:0007669"/>
    <property type="project" value="UniProtKB-SubCell"/>
</dbReference>
<proteinExistence type="predicted"/>
<protein>
    <recommendedName>
        <fullName evidence="9">Serpentine receptor class alpha/beta-14</fullName>
    </recommendedName>
</protein>
<evidence type="ECO:0000313" key="7">
    <source>
        <dbReference type="EMBL" id="VDM40611.1"/>
    </source>
</evidence>
<gene>
    <name evidence="6" type="ORF">Tcan_18798</name>
    <name evidence="7" type="ORF">TCNE_LOCUS9290</name>
</gene>
<keyword evidence="3 5" id="KW-1133">Transmembrane helix</keyword>
<evidence type="ECO:0000256" key="3">
    <source>
        <dbReference type="ARBA" id="ARBA00022989"/>
    </source>
</evidence>
<evidence type="ECO:0000256" key="5">
    <source>
        <dbReference type="SAM" id="Phobius"/>
    </source>
</evidence>
<dbReference type="OMA" id="IRENCRT"/>
<evidence type="ECO:0000256" key="1">
    <source>
        <dbReference type="ARBA" id="ARBA00004141"/>
    </source>
</evidence>
<dbReference type="PANTHER" id="PTHR47521:SF7">
    <property type="entry name" value="SERPENTINE RECEPTOR CLASS EPSILON-6"/>
    <property type="match status" value="1"/>
</dbReference>
<dbReference type="Pfam" id="PF10292">
    <property type="entry name" value="7TM_GPCR_Srab"/>
    <property type="match status" value="1"/>
</dbReference>
<dbReference type="Proteomes" id="UP000031036">
    <property type="component" value="Unassembled WGS sequence"/>
</dbReference>
<dbReference type="EMBL" id="UYWY01020133">
    <property type="protein sequence ID" value="VDM40611.1"/>
    <property type="molecule type" value="Genomic_DNA"/>
</dbReference>
<evidence type="ECO:0008006" key="9">
    <source>
        <dbReference type="Google" id="ProtNLM"/>
    </source>
</evidence>
<feature type="transmembrane region" description="Helical" evidence="5">
    <location>
        <begin position="24"/>
        <end position="45"/>
    </location>
</feature>
<evidence type="ECO:0000313" key="6">
    <source>
        <dbReference type="EMBL" id="KHN87921.1"/>
    </source>
</evidence>
<accession>A0A0B2VWK1</accession>
<dbReference type="InterPro" id="IPR019408">
    <property type="entry name" value="7TM_GPCR_serpentine_rcpt_Srab"/>
</dbReference>
<feature type="transmembrane region" description="Helical" evidence="5">
    <location>
        <begin position="248"/>
        <end position="269"/>
    </location>
</feature>
<dbReference type="PANTHER" id="PTHR47521">
    <property type="entry name" value="SERPENTINE RECEPTOR, CLASS E (EPSILON)-RELATED"/>
    <property type="match status" value="1"/>
</dbReference>
<sequence>MEFAAECKAATELFEDFTLLTSLIISQTIVFIVFLSLSTVFIISLKRSSNIHCNCRLLLSAIALGADIFVFSELGKTIYYQVLIREALSSSRKEDLCEFVTTTSSVCSWIQSPSRIGHTVMATALPMLAVERILATVFCTTYEKSRRIRLYGLLLIVLQVVLSLARLPIFPWSLTSNRTAVYCIDLLMRDDSCGWIIIHLCLQIIAFLIFLALNRYNMHIMPAVRETSAPSAVSTRYQINENLKITKFLYILSIIQIIATLYSVYNTWAAMYDLEREGMDGVHLMRDKISASSLLIIVPTACVLLGVMLLQKTIRVNTVKLLRLDQVSPFKNCCVALPARRYRVSDSTTLANTTQQSYFAALEKQWDIPPSK</sequence>
<evidence type="ECO:0000256" key="4">
    <source>
        <dbReference type="ARBA" id="ARBA00023136"/>
    </source>
</evidence>
<evidence type="ECO:0000256" key="2">
    <source>
        <dbReference type="ARBA" id="ARBA00022692"/>
    </source>
</evidence>
<dbReference type="InterPro" id="IPR052860">
    <property type="entry name" value="NRL-GPCR1"/>
</dbReference>
<dbReference type="AlphaFoldDB" id="A0A0B2VWK1"/>
<organism evidence="6 8">
    <name type="scientific">Toxocara canis</name>
    <name type="common">Canine roundworm</name>
    <dbReference type="NCBI Taxonomy" id="6265"/>
    <lineage>
        <taxon>Eukaryota</taxon>
        <taxon>Metazoa</taxon>
        <taxon>Ecdysozoa</taxon>
        <taxon>Nematoda</taxon>
        <taxon>Chromadorea</taxon>
        <taxon>Rhabditida</taxon>
        <taxon>Spirurina</taxon>
        <taxon>Ascaridomorpha</taxon>
        <taxon>Ascaridoidea</taxon>
        <taxon>Toxocaridae</taxon>
        <taxon>Toxocara</taxon>
    </lineage>
</organism>
<keyword evidence="4 5" id="KW-0472">Membrane</keyword>
<evidence type="ECO:0000313" key="8">
    <source>
        <dbReference type="Proteomes" id="UP000031036"/>
    </source>
</evidence>